<feature type="transmembrane region" description="Helical" evidence="7">
    <location>
        <begin position="93"/>
        <end position="114"/>
    </location>
</feature>
<dbReference type="CDD" id="cd06261">
    <property type="entry name" value="TM_PBP2"/>
    <property type="match status" value="1"/>
</dbReference>
<dbReference type="PROSITE" id="PS50928">
    <property type="entry name" value="ABC_TM1"/>
    <property type="match status" value="1"/>
</dbReference>
<evidence type="ECO:0000256" key="3">
    <source>
        <dbReference type="ARBA" id="ARBA00022475"/>
    </source>
</evidence>
<feature type="transmembrane region" description="Helical" evidence="7">
    <location>
        <begin position="176"/>
        <end position="204"/>
    </location>
</feature>
<sequence>MTVTTPVRDSASRPPPAQQRPIPLRRRLTPFAFVAPAVVMLVIMLAYPVGNAIWTSFNHEVATEPGQGEFVGLDNFRAVFGDPDFAGTAVRSVLWVFGNLVLQVLVGLVIASVLNQRMRARAVVRSVVIIPWVVPTVVVALMWRFMLDPSSGPLNELLLSTGVVSEPPLWLADTELAFPVLILISVWKWTPFVAVILLAGLQSVPDEVREAALIDGATMFQRFRYVIMPHISTSIAMASVLTIAYSINNFAGIWLFTRGGPAGSTETLTTLAYRYAFQAFDFGRASAVAVVLFVFVFLVSCVYFYIVEGRRR</sequence>
<dbReference type="RefSeq" id="WP_106538531.1">
    <property type="nucleotide sequence ID" value="NZ_ML142899.1"/>
</dbReference>
<keyword evidence="5 7" id="KW-1133">Transmembrane helix</keyword>
<evidence type="ECO:0000256" key="4">
    <source>
        <dbReference type="ARBA" id="ARBA00022692"/>
    </source>
</evidence>
<dbReference type="EMBL" id="PYGE01000014">
    <property type="protein sequence ID" value="PSL01284.1"/>
    <property type="molecule type" value="Genomic_DNA"/>
</dbReference>
<keyword evidence="6 7" id="KW-0472">Membrane</keyword>
<keyword evidence="3" id="KW-1003">Cell membrane</keyword>
<dbReference type="InterPro" id="IPR000515">
    <property type="entry name" value="MetI-like"/>
</dbReference>
<proteinExistence type="inferred from homology"/>
<dbReference type="InterPro" id="IPR035906">
    <property type="entry name" value="MetI-like_sf"/>
</dbReference>
<dbReference type="Pfam" id="PF00528">
    <property type="entry name" value="BPD_transp_1"/>
    <property type="match status" value="1"/>
</dbReference>
<evidence type="ECO:0000256" key="8">
    <source>
        <dbReference type="SAM" id="MobiDB-lite"/>
    </source>
</evidence>
<gene>
    <name evidence="10" type="ORF">CLV30_11414</name>
</gene>
<evidence type="ECO:0000256" key="6">
    <source>
        <dbReference type="ARBA" id="ARBA00023136"/>
    </source>
</evidence>
<feature type="transmembrane region" description="Helical" evidence="7">
    <location>
        <begin position="126"/>
        <end position="146"/>
    </location>
</feature>
<evidence type="ECO:0000259" key="9">
    <source>
        <dbReference type="PROSITE" id="PS50928"/>
    </source>
</evidence>
<comment type="caution">
    <text evidence="10">The sequence shown here is derived from an EMBL/GenBank/DDBJ whole genome shotgun (WGS) entry which is preliminary data.</text>
</comment>
<feature type="transmembrane region" description="Helical" evidence="7">
    <location>
        <begin position="28"/>
        <end position="47"/>
    </location>
</feature>
<name>A0A2P8DVQ4_9ACTN</name>
<dbReference type="Proteomes" id="UP000243528">
    <property type="component" value="Unassembled WGS sequence"/>
</dbReference>
<reference evidence="10 11" key="1">
    <citation type="submission" date="2018-03" db="EMBL/GenBank/DDBJ databases">
        <title>Genomic Encyclopedia of Archaeal and Bacterial Type Strains, Phase II (KMG-II): from individual species to whole genera.</title>
        <authorList>
            <person name="Goeker M."/>
        </authorList>
    </citation>
    <scope>NUCLEOTIDE SEQUENCE [LARGE SCALE GENOMIC DNA]</scope>
    <source>
        <strain evidence="10 11">DSM 45211</strain>
    </source>
</reference>
<evidence type="ECO:0000313" key="11">
    <source>
        <dbReference type="Proteomes" id="UP000243528"/>
    </source>
</evidence>
<dbReference type="GO" id="GO:0055085">
    <property type="term" value="P:transmembrane transport"/>
    <property type="evidence" value="ECO:0007669"/>
    <property type="project" value="InterPro"/>
</dbReference>
<comment type="subcellular location">
    <subcellularLocation>
        <location evidence="1 7">Cell membrane</location>
        <topology evidence="1 7">Multi-pass membrane protein</topology>
    </subcellularLocation>
</comment>
<evidence type="ECO:0000256" key="2">
    <source>
        <dbReference type="ARBA" id="ARBA00022448"/>
    </source>
</evidence>
<evidence type="ECO:0000256" key="5">
    <source>
        <dbReference type="ARBA" id="ARBA00022989"/>
    </source>
</evidence>
<dbReference type="GO" id="GO:0005886">
    <property type="term" value="C:plasma membrane"/>
    <property type="evidence" value="ECO:0007669"/>
    <property type="project" value="UniProtKB-SubCell"/>
</dbReference>
<dbReference type="AlphaFoldDB" id="A0A2P8DVQ4"/>
<dbReference type="PANTHER" id="PTHR43005:SF1">
    <property type="entry name" value="SPERMIDINE_PUTRESCINE TRANSPORT SYSTEM PERMEASE PROTEIN"/>
    <property type="match status" value="1"/>
</dbReference>
<dbReference type="PANTHER" id="PTHR43005">
    <property type="entry name" value="BLR7065 PROTEIN"/>
    <property type="match status" value="1"/>
</dbReference>
<protein>
    <submittedName>
        <fullName evidence="10">Carbohydrate ABC transporter membrane protein 1 (CUT1 family)</fullName>
    </submittedName>
</protein>
<evidence type="ECO:0000313" key="10">
    <source>
        <dbReference type="EMBL" id="PSL01284.1"/>
    </source>
</evidence>
<keyword evidence="4 7" id="KW-0812">Transmembrane</keyword>
<feature type="domain" description="ABC transmembrane type-1" evidence="9">
    <location>
        <begin position="89"/>
        <end position="303"/>
    </location>
</feature>
<evidence type="ECO:0000256" key="7">
    <source>
        <dbReference type="RuleBase" id="RU363032"/>
    </source>
</evidence>
<accession>A0A2P8DVQ4</accession>
<keyword evidence="2 7" id="KW-0813">Transport</keyword>
<feature type="region of interest" description="Disordered" evidence="8">
    <location>
        <begin position="1"/>
        <end position="21"/>
    </location>
</feature>
<feature type="transmembrane region" description="Helical" evidence="7">
    <location>
        <begin position="285"/>
        <end position="306"/>
    </location>
</feature>
<dbReference type="SUPFAM" id="SSF161098">
    <property type="entry name" value="MetI-like"/>
    <property type="match status" value="1"/>
</dbReference>
<dbReference type="Gene3D" id="1.10.3720.10">
    <property type="entry name" value="MetI-like"/>
    <property type="match status" value="1"/>
</dbReference>
<dbReference type="OrthoDB" id="9804439at2"/>
<feature type="transmembrane region" description="Helical" evidence="7">
    <location>
        <begin position="225"/>
        <end position="247"/>
    </location>
</feature>
<keyword evidence="11" id="KW-1185">Reference proteome</keyword>
<evidence type="ECO:0000256" key="1">
    <source>
        <dbReference type="ARBA" id="ARBA00004651"/>
    </source>
</evidence>
<organism evidence="10 11">
    <name type="scientific">Haloactinopolyspora alba</name>
    <dbReference type="NCBI Taxonomy" id="648780"/>
    <lineage>
        <taxon>Bacteria</taxon>
        <taxon>Bacillati</taxon>
        <taxon>Actinomycetota</taxon>
        <taxon>Actinomycetes</taxon>
        <taxon>Jiangellales</taxon>
        <taxon>Jiangellaceae</taxon>
        <taxon>Haloactinopolyspora</taxon>
    </lineage>
</organism>
<comment type="similarity">
    <text evidence="7">Belongs to the binding-protein-dependent transport system permease family.</text>
</comment>